<dbReference type="KEGG" id="poz:I0K15_16445"/>
<evidence type="ECO:0000313" key="3">
    <source>
        <dbReference type="Proteomes" id="UP000594800"/>
    </source>
</evidence>
<dbReference type="PANTHER" id="PTHR37953">
    <property type="entry name" value="UPF0127 PROTEIN MJ1496"/>
    <property type="match status" value="1"/>
</dbReference>
<dbReference type="InterPro" id="IPR003795">
    <property type="entry name" value="DUF192"/>
</dbReference>
<feature type="chain" id="PRO_5032745199" evidence="1">
    <location>
        <begin position="24"/>
        <end position="161"/>
    </location>
</feature>
<dbReference type="EMBL" id="CP064942">
    <property type="protein sequence ID" value="QPH53360.1"/>
    <property type="molecule type" value="Genomic_DNA"/>
</dbReference>
<proteinExistence type="predicted"/>
<feature type="signal peptide" evidence="1">
    <location>
        <begin position="1"/>
        <end position="23"/>
    </location>
</feature>
<dbReference type="Gene3D" id="2.60.120.1140">
    <property type="entry name" value="Protein of unknown function DUF192"/>
    <property type="match status" value="1"/>
</dbReference>
<dbReference type="PANTHER" id="PTHR37953:SF1">
    <property type="entry name" value="UPF0127 PROTEIN MJ1496"/>
    <property type="match status" value="1"/>
</dbReference>
<dbReference type="Proteomes" id="UP000594800">
    <property type="component" value="Chromosome"/>
</dbReference>
<evidence type="ECO:0000256" key="1">
    <source>
        <dbReference type="SAM" id="SignalP"/>
    </source>
</evidence>
<keyword evidence="1" id="KW-0732">Signal</keyword>
<name>A0A7S9QC18_9RHOB</name>
<keyword evidence="3" id="KW-1185">Reference proteome</keyword>
<dbReference type="AlphaFoldDB" id="A0A7S9QC18"/>
<dbReference type="InterPro" id="IPR038695">
    <property type="entry name" value="Saro_0823-like_sf"/>
</dbReference>
<organism evidence="2 3">
    <name type="scientific">Pontivivens ytuae</name>
    <dbReference type="NCBI Taxonomy" id="2789856"/>
    <lineage>
        <taxon>Bacteria</taxon>
        <taxon>Pseudomonadati</taxon>
        <taxon>Pseudomonadota</taxon>
        <taxon>Alphaproteobacteria</taxon>
        <taxon>Rhodobacterales</taxon>
        <taxon>Paracoccaceae</taxon>
        <taxon>Pontivivens</taxon>
    </lineage>
</organism>
<reference evidence="2 3" key="1">
    <citation type="submission" date="2020-11" db="EMBL/GenBank/DDBJ databases">
        <title>Description of Pontivivens ytuae sp. nov. isolated from deep sea sediment of Mariana Trench.</title>
        <authorList>
            <person name="Wang Z."/>
            <person name="Sun Q.-L."/>
            <person name="Xu X.-D."/>
            <person name="Tang Y.-Z."/>
            <person name="Zhang J."/>
        </authorList>
    </citation>
    <scope>NUCLEOTIDE SEQUENCE [LARGE SCALE GENOMIC DNA]</scope>
    <source>
        <strain evidence="2 3">MT2928</strain>
    </source>
</reference>
<evidence type="ECO:0000313" key="2">
    <source>
        <dbReference type="EMBL" id="QPH53360.1"/>
    </source>
</evidence>
<accession>A0A7S9QC18</accession>
<sequence>MSAIGTRWFPSLFALLCAGGAVAAECRDDRVDLRHQGVEATFTVEIADDVEERARGLMFVEDMPQFEGMLFLYDDGPQRRSFWMRNTLIPLDMIFLDERGVVRDIHVNAVPLDETPIPSATDDIVAVLEINGGLSTLLGLSPGAELRHPSFGTEAAWPCGD</sequence>
<protein>
    <submittedName>
        <fullName evidence="2">DUF192 domain-containing protein</fullName>
    </submittedName>
</protein>
<gene>
    <name evidence="2" type="ORF">I0K15_16445</name>
</gene>
<dbReference type="Pfam" id="PF02643">
    <property type="entry name" value="DUF192"/>
    <property type="match status" value="1"/>
</dbReference>
<dbReference type="RefSeq" id="WP_196102570.1">
    <property type="nucleotide sequence ID" value="NZ_CP064942.1"/>
</dbReference>